<keyword evidence="8 11" id="KW-0496">Mitochondrion</keyword>
<reference evidence="12" key="1">
    <citation type="submission" date="2022-07" db="EMBL/GenBank/DDBJ databases">
        <title>Phylogenomic reconstructions and comparative analyses of Kickxellomycotina fungi.</title>
        <authorList>
            <person name="Reynolds N.K."/>
            <person name="Stajich J.E."/>
            <person name="Barry K."/>
            <person name="Grigoriev I.V."/>
            <person name="Crous P."/>
            <person name="Smith M.E."/>
        </authorList>
    </citation>
    <scope>NUCLEOTIDE SEQUENCE</scope>
    <source>
        <strain evidence="12">NBRC 100468</strain>
    </source>
</reference>
<dbReference type="GO" id="GO:0045259">
    <property type="term" value="C:proton-transporting ATP synthase complex"/>
    <property type="evidence" value="ECO:0007669"/>
    <property type="project" value="UniProtKB-UniRule"/>
</dbReference>
<comment type="caution">
    <text evidence="12">The sequence shown here is derived from an EMBL/GenBank/DDBJ whole genome shotgun (WGS) entry which is preliminary data.</text>
</comment>
<comment type="subunit">
    <text evidence="11">F-type ATPases have 2 components, CF(1) - the catalytic core - and CF(0) - the membrane proton channel. CF(1) and CF(0) have multiple subunits.</text>
</comment>
<dbReference type="InterPro" id="IPR008386">
    <property type="entry name" value="ATP_synth_F0_esu_mt"/>
</dbReference>
<evidence type="ECO:0000256" key="10">
    <source>
        <dbReference type="ARBA" id="ARBA00023310"/>
    </source>
</evidence>
<dbReference type="OrthoDB" id="2125027at2759"/>
<keyword evidence="6 11" id="KW-0999">Mitochondrion inner membrane</keyword>
<evidence type="ECO:0000256" key="4">
    <source>
        <dbReference type="ARBA" id="ARBA00022547"/>
    </source>
</evidence>
<comment type="subcellular location">
    <subcellularLocation>
        <location evidence="1 11">Mitochondrion inner membrane</location>
    </subcellularLocation>
</comment>
<dbReference type="Pfam" id="PF05680">
    <property type="entry name" value="ATP-synt_E"/>
    <property type="match status" value="1"/>
</dbReference>
<keyword evidence="3 11" id="KW-0813">Transport</keyword>
<evidence type="ECO:0000313" key="12">
    <source>
        <dbReference type="EMBL" id="KAJ1918614.1"/>
    </source>
</evidence>
<evidence type="ECO:0000256" key="1">
    <source>
        <dbReference type="ARBA" id="ARBA00004273"/>
    </source>
</evidence>
<evidence type="ECO:0000256" key="7">
    <source>
        <dbReference type="ARBA" id="ARBA00023065"/>
    </source>
</evidence>
<gene>
    <name evidence="12" type="primary">TIM11</name>
    <name evidence="12" type="ORF">H4219_002487</name>
</gene>
<keyword evidence="5 11" id="KW-0375">Hydrogen ion transport</keyword>
<keyword evidence="9" id="KW-0472">Membrane</keyword>
<keyword evidence="4 11" id="KW-0138">CF(0)</keyword>
<dbReference type="GO" id="GO:0015986">
    <property type="term" value="P:proton motive force-driven ATP synthesis"/>
    <property type="evidence" value="ECO:0007669"/>
    <property type="project" value="InterPro"/>
</dbReference>
<evidence type="ECO:0000256" key="8">
    <source>
        <dbReference type="ARBA" id="ARBA00023128"/>
    </source>
</evidence>
<evidence type="ECO:0000256" key="2">
    <source>
        <dbReference type="ARBA" id="ARBA00007333"/>
    </source>
</evidence>
<evidence type="ECO:0000256" key="9">
    <source>
        <dbReference type="ARBA" id="ARBA00023136"/>
    </source>
</evidence>
<keyword evidence="7 11" id="KW-0406">Ion transport</keyword>
<dbReference type="EMBL" id="JANBPU010000041">
    <property type="protein sequence ID" value="KAJ1918614.1"/>
    <property type="molecule type" value="Genomic_DNA"/>
</dbReference>
<dbReference type="GO" id="GO:0015078">
    <property type="term" value="F:proton transmembrane transporter activity"/>
    <property type="evidence" value="ECO:0007669"/>
    <property type="project" value="InterPro"/>
</dbReference>
<evidence type="ECO:0000313" key="13">
    <source>
        <dbReference type="Proteomes" id="UP001150538"/>
    </source>
</evidence>
<sequence length="99" mass="11000">MSAAAATTSGVRQVSSLFKVSRWAFFATGITYGFFHNRGLYKQAQEKRIADAYDRKVKLIEEAKKQYAALHAPKAAPAGGAVNWEDEKSVEVWFASLEK</sequence>
<accession>A0A9W8DTZ3</accession>
<protein>
    <recommendedName>
        <fullName evidence="11">ATP synthase F(0) complex subunit e, mitochondrial</fullName>
    </recommendedName>
</protein>
<organism evidence="12 13">
    <name type="scientific">Mycoemilia scoparia</name>
    <dbReference type="NCBI Taxonomy" id="417184"/>
    <lineage>
        <taxon>Eukaryota</taxon>
        <taxon>Fungi</taxon>
        <taxon>Fungi incertae sedis</taxon>
        <taxon>Zoopagomycota</taxon>
        <taxon>Kickxellomycotina</taxon>
        <taxon>Kickxellomycetes</taxon>
        <taxon>Kickxellales</taxon>
        <taxon>Kickxellaceae</taxon>
        <taxon>Mycoemilia</taxon>
    </lineage>
</organism>
<dbReference type="AlphaFoldDB" id="A0A9W8DTZ3"/>
<keyword evidence="13" id="KW-1185">Reference proteome</keyword>
<name>A0A9W8DTZ3_9FUNG</name>
<evidence type="ECO:0000256" key="5">
    <source>
        <dbReference type="ARBA" id="ARBA00022781"/>
    </source>
</evidence>
<comment type="function">
    <text evidence="11">Subunit e, of the mitochondrial membrane ATP synthase complex (F(1)F(0) ATP synthase or Complex V) that produces ATP from ADP in the presence of a proton gradient across the membrane which is generated by electron transport complexes of the respiratory chain. ATP synthase complex consist of a soluble F(1) head domain - the catalytic core - and a membrane F(1) domain - the membrane proton channel. These two domains are linked by a central stalk rotating inside the F(1) region and a stationary peripheral stalk. During catalysis, ATP synthesis in the catalytic domain of F(1) is coupled via a rotary mechanism of the central stalk subunits to proton translocation. In vivo, can only synthesize ATP although its ATP hydrolase activity can be activated artificially in vitro. Part of the complex F(0) domain.</text>
</comment>
<evidence type="ECO:0000256" key="11">
    <source>
        <dbReference type="RuleBase" id="RU367005"/>
    </source>
</evidence>
<evidence type="ECO:0000256" key="6">
    <source>
        <dbReference type="ARBA" id="ARBA00022792"/>
    </source>
</evidence>
<evidence type="ECO:0000256" key="3">
    <source>
        <dbReference type="ARBA" id="ARBA00022448"/>
    </source>
</evidence>
<dbReference type="GO" id="GO:0005743">
    <property type="term" value="C:mitochondrial inner membrane"/>
    <property type="evidence" value="ECO:0007669"/>
    <property type="project" value="UniProtKB-SubCell"/>
</dbReference>
<keyword evidence="10 11" id="KW-0066">ATP synthesis</keyword>
<proteinExistence type="inferred from homology"/>
<comment type="similarity">
    <text evidence="2 11">Belongs to the ATPase e subunit family.</text>
</comment>
<dbReference type="Proteomes" id="UP001150538">
    <property type="component" value="Unassembled WGS sequence"/>
</dbReference>